<dbReference type="PANTHER" id="PTHR22916:SF3">
    <property type="entry name" value="UDP-GLCNAC:BETAGAL BETA-1,3-N-ACETYLGLUCOSAMINYLTRANSFERASE-LIKE PROTEIN 1"/>
    <property type="match status" value="1"/>
</dbReference>
<evidence type="ECO:0000313" key="2">
    <source>
        <dbReference type="EMBL" id="MBW4467658.1"/>
    </source>
</evidence>
<dbReference type="PANTHER" id="PTHR22916">
    <property type="entry name" value="GLYCOSYLTRANSFERASE"/>
    <property type="match status" value="1"/>
</dbReference>
<dbReference type="Proteomes" id="UP000707356">
    <property type="component" value="Unassembled WGS sequence"/>
</dbReference>
<dbReference type="EMBL" id="JAHHHV010000079">
    <property type="protein sequence ID" value="MBW4467658.1"/>
    <property type="molecule type" value="Genomic_DNA"/>
</dbReference>
<evidence type="ECO:0000259" key="1">
    <source>
        <dbReference type="Pfam" id="PF00535"/>
    </source>
</evidence>
<proteinExistence type="predicted"/>
<dbReference type="GO" id="GO:0016758">
    <property type="term" value="F:hexosyltransferase activity"/>
    <property type="evidence" value="ECO:0007669"/>
    <property type="project" value="UniProtKB-ARBA"/>
</dbReference>
<feature type="domain" description="Glycosyltransferase 2-like" evidence="1">
    <location>
        <begin position="10"/>
        <end position="126"/>
    </location>
</feature>
<sequence>MVYPKSVLVSVIVPLYNAERYVVSALSSILKEQRLPMEVIVVNNGSTDGSCERVNSISDSRLRLIHSPVKGIAATLNVGLSAAQGKFLVRCDADDLYPADRIFQQVQWLDQHPEFGAVCGGYAAIDPKGATLVEFNDSGLSEEITSELSAGFVRTHFCTYALRAELARGIGGFRPYFTTGEDIDFQLRLGEACRVWYQPGVWYQYRLHRTSITHTCSTVEREFFDSVARELQRQRQVDGLDALDRGQPPPLPELTNRRPLSAAQHIQKFLLWRAWYEHQTGQKRQAITTGIRSALAMPSNLSTWKSLFAIALKPCEVAKPMAALETIKLPVRSTR</sequence>
<gene>
    <name evidence="2" type="ORF">KME07_19705</name>
</gene>
<protein>
    <submittedName>
        <fullName evidence="2">Glycosyltransferase</fullName>
        <ecNumber evidence="2">2.4.-.-</ecNumber>
    </submittedName>
</protein>
<name>A0A951PEQ0_9CYAN</name>
<keyword evidence="2" id="KW-0808">Transferase</keyword>
<dbReference type="InterPro" id="IPR029044">
    <property type="entry name" value="Nucleotide-diphossugar_trans"/>
</dbReference>
<dbReference type="EC" id="2.4.-.-" evidence="2"/>
<keyword evidence="2" id="KW-0328">Glycosyltransferase</keyword>
<organism evidence="2 3">
    <name type="scientific">Pegethrix bostrychoides GSE-TBD4-15B</name>
    <dbReference type="NCBI Taxonomy" id="2839662"/>
    <lineage>
        <taxon>Bacteria</taxon>
        <taxon>Bacillati</taxon>
        <taxon>Cyanobacteriota</taxon>
        <taxon>Cyanophyceae</taxon>
        <taxon>Oculatellales</taxon>
        <taxon>Oculatellaceae</taxon>
        <taxon>Pegethrix</taxon>
    </lineage>
</organism>
<reference evidence="2" key="1">
    <citation type="submission" date="2021-05" db="EMBL/GenBank/DDBJ databases">
        <authorList>
            <person name="Pietrasiak N."/>
            <person name="Ward R."/>
            <person name="Stajich J.E."/>
            <person name="Kurbessoian T."/>
        </authorList>
    </citation>
    <scope>NUCLEOTIDE SEQUENCE</scope>
    <source>
        <strain evidence="2">GSE-TBD4-15B</strain>
    </source>
</reference>
<dbReference type="SUPFAM" id="SSF53448">
    <property type="entry name" value="Nucleotide-diphospho-sugar transferases"/>
    <property type="match status" value="1"/>
</dbReference>
<dbReference type="InterPro" id="IPR001173">
    <property type="entry name" value="Glyco_trans_2-like"/>
</dbReference>
<dbReference type="Pfam" id="PF00535">
    <property type="entry name" value="Glycos_transf_2"/>
    <property type="match status" value="1"/>
</dbReference>
<dbReference type="Gene3D" id="3.90.550.10">
    <property type="entry name" value="Spore Coat Polysaccharide Biosynthesis Protein SpsA, Chain A"/>
    <property type="match status" value="1"/>
</dbReference>
<evidence type="ECO:0000313" key="3">
    <source>
        <dbReference type="Proteomes" id="UP000707356"/>
    </source>
</evidence>
<dbReference type="AlphaFoldDB" id="A0A951PEQ0"/>
<comment type="caution">
    <text evidence="2">The sequence shown here is derived from an EMBL/GenBank/DDBJ whole genome shotgun (WGS) entry which is preliminary data.</text>
</comment>
<reference evidence="2" key="2">
    <citation type="journal article" date="2022" name="Microbiol. Resour. Announc.">
        <title>Metagenome Sequencing to Explore Phylogenomics of Terrestrial Cyanobacteria.</title>
        <authorList>
            <person name="Ward R.D."/>
            <person name="Stajich J.E."/>
            <person name="Johansen J.R."/>
            <person name="Huntemann M."/>
            <person name="Clum A."/>
            <person name="Foster B."/>
            <person name="Foster B."/>
            <person name="Roux S."/>
            <person name="Palaniappan K."/>
            <person name="Varghese N."/>
            <person name="Mukherjee S."/>
            <person name="Reddy T.B.K."/>
            <person name="Daum C."/>
            <person name="Copeland A."/>
            <person name="Chen I.A."/>
            <person name="Ivanova N.N."/>
            <person name="Kyrpides N.C."/>
            <person name="Shapiro N."/>
            <person name="Eloe-Fadrosh E.A."/>
            <person name="Pietrasiak N."/>
        </authorList>
    </citation>
    <scope>NUCLEOTIDE SEQUENCE</scope>
    <source>
        <strain evidence="2">GSE-TBD4-15B</strain>
    </source>
</reference>
<accession>A0A951PEQ0</accession>